<evidence type="ECO:0000313" key="1">
    <source>
        <dbReference type="EMBL" id="AYV85985.1"/>
    </source>
</evidence>
<protein>
    <submittedName>
        <fullName evidence="1">Uncharacterized protein</fullName>
    </submittedName>
</protein>
<name>A0A3G5AFI8_9VIRU</name>
<accession>A0A3G5AFI8</accession>
<reference evidence="1" key="1">
    <citation type="submission" date="2018-10" db="EMBL/GenBank/DDBJ databases">
        <title>Hidden diversity of soil giant viruses.</title>
        <authorList>
            <person name="Schulz F."/>
            <person name="Alteio L."/>
            <person name="Goudeau D."/>
            <person name="Ryan E.M."/>
            <person name="Malmstrom R.R."/>
            <person name="Blanchard J."/>
            <person name="Woyke T."/>
        </authorList>
    </citation>
    <scope>NUCLEOTIDE SEQUENCE</scope>
    <source>
        <strain evidence="1">SOV1</strain>
    </source>
</reference>
<proteinExistence type="predicted"/>
<dbReference type="EMBL" id="MK072490">
    <property type="protein sequence ID" value="AYV85985.1"/>
    <property type="molecule type" value="Genomic_DNA"/>
</dbReference>
<organism evidence="1">
    <name type="scientific">Solivirus sp</name>
    <dbReference type="NCBI Taxonomy" id="2487772"/>
    <lineage>
        <taxon>Viruses</taxon>
        <taxon>Pithoviruses</taxon>
    </lineage>
</organism>
<gene>
    <name evidence="1" type="ORF">Solivirus2_56</name>
</gene>
<sequence>MNLSSSVSGMDLDAHHAQKKNEMMKLEKIQLLREQSPKLTESQKEELKIFIGREWIEAQAQITKATEKLSALKKMKEMAEEL</sequence>